<evidence type="ECO:0000313" key="1">
    <source>
        <dbReference type="EMBL" id="PJZ51928.1"/>
    </source>
</evidence>
<proteinExistence type="predicted"/>
<evidence type="ECO:0008006" key="5">
    <source>
        <dbReference type="Google" id="ProtNLM"/>
    </source>
</evidence>
<dbReference type="AlphaFoldDB" id="A0A2M9YK64"/>
<reference evidence="3 4" key="1">
    <citation type="submission" date="2017-07" db="EMBL/GenBank/DDBJ databases">
        <title>Leptospira spp. isolated from tropical soils.</title>
        <authorList>
            <person name="Thibeaux R."/>
            <person name="Iraola G."/>
            <person name="Ferres I."/>
            <person name="Bierque E."/>
            <person name="Girault D."/>
            <person name="Soupe-Gilbert M.-E."/>
            <person name="Picardeau M."/>
            <person name="Goarant C."/>
        </authorList>
    </citation>
    <scope>NUCLEOTIDE SEQUENCE [LARGE SCALE GENOMIC DNA]</scope>
    <source>
        <strain evidence="1 4">FH2-B-C1</strain>
        <strain evidence="2 3">FH2-B-D1</strain>
    </source>
</reference>
<dbReference type="EMBL" id="NPDU01000028">
    <property type="protein sequence ID" value="PJZ61652.1"/>
    <property type="molecule type" value="Genomic_DNA"/>
</dbReference>
<evidence type="ECO:0000313" key="4">
    <source>
        <dbReference type="Proteomes" id="UP000232188"/>
    </source>
</evidence>
<organism evidence="1 4">
    <name type="scientific">Leptospira adleri</name>
    <dbReference type="NCBI Taxonomy" id="2023186"/>
    <lineage>
        <taxon>Bacteria</taxon>
        <taxon>Pseudomonadati</taxon>
        <taxon>Spirochaetota</taxon>
        <taxon>Spirochaetia</taxon>
        <taxon>Leptospirales</taxon>
        <taxon>Leptospiraceae</taxon>
        <taxon>Leptospira</taxon>
    </lineage>
</organism>
<dbReference type="InterPro" id="IPR032720">
    <property type="entry name" value="Cys_rich_CWC"/>
</dbReference>
<accession>A0A2M9YK64</accession>
<dbReference type="Pfam" id="PF14375">
    <property type="entry name" value="Cys_rich_CWC"/>
    <property type="match status" value="1"/>
</dbReference>
<name>A0A2M9YK64_9LEPT</name>
<dbReference type="RefSeq" id="WP_100787116.1">
    <property type="nucleotide sequence ID" value="NZ_NPDU01000028.1"/>
</dbReference>
<evidence type="ECO:0000313" key="3">
    <source>
        <dbReference type="Proteomes" id="UP000232149"/>
    </source>
</evidence>
<evidence type="ECO:0000313" key="2">
    <source>
        <dbReference type="EMBL" id="PJZ61652.1"/>
    </source>
</evidence>
<dbReference type="EMBL" id="NPDV01000018">
    <property type="protein sequence ID" value="PJZ51928.1"/>
    <property type="molecule type" value="Genomic_DNA"/>
</dbReference>
<dbReference type="OrthoDB" id="331868at2"/>
<comment type="caution">
    <text evidence="1">The sequence shown here is derived from an EMBL/GenBank/DDBJ whole genome shotgun (WGS) entry which is preliminary data.</text>
</comment>
<gene>
    <name evidence="2" type="ORF">CH376_12235</name>
    <name evidence="1" type="ORF">CH380_17855</name>
</gene>
<protein>
    <recommendedName>
        <fullName evidence="5">Cysteine-rich CWC family protein</fullName>
    </recommendedName>
</protein>
<keyword evidence="3" id="KW-1185">Reference proteome</keyword>
<sequence>MDSLKLKVVHKPCPRCGSQFECGAAALTCDCFSVSLSPKTKDFIRENYRDCLCVSCLLELNSQNPE</sequence>
<dbReference type="Proteomes" id="UP000232149">
    <property type="component" value="Unassembled WGS sequence"/>
</dbReference>
<dbReference type="Proteomes" id="UP000232188">
    <property type="component" value="Unassembled WGS sequence"/>
</dbReference>